<dbReference type="GO" id="GO:0046656">
    <property type="term" value="P:folic acid biosynthetic process"/>
    <property type="evidence" value="ECO:0007669"/>
    <property type="project" value="UniProtKB-KW"/>
</dbReference>
<evidence type="ECO:0000256" key="4">
    <source>
        <dbReference type="ARBA" id="ARBA00016218"/>
    </source>
</evidence>
<evidence type="ECO:0000256" key="12">
    <source>
        <dbReference type="ARBA" id="ARBA00033413"/>
    </source>
</evidence>
<evidence type="ECO:0000256" key="3">
    <source>
        <dbReference type="ARBA" id="ARBA00013253"/>
    </source>
</evidence>
<accession>A0A2H0LMP9</accession>
<evidence type="ECO:0000256" key="1">
    <source>
        <dbReference type="ARBA" id="ARBA00005051"/>
    </source>
</evidence>
<evidence type="ECO:0000313" key="15">
    <source>
        <dbReference type="Proteomes" id="UP000230859"/>
    </source>
</evidence>
<comment type="function">
    <text evidence="10">Catalyzes the transfer of pyrophosphate from adenosine triphosphate (ATP) to 6-hydroxymethyl-7,8-dihydropterin, an enzymatic step in folate biosynthesis pathway.</text>
</comment>
<evidence type="ECO:0000256" key="10">
    <source>
        <dbReference type="ARBA" id="ARBA00029409"/>
    </source>
</evidence>
<gene>
    <name evidence="14" type="primary">folK</name>
    <name evidence="14" type="ORF">COV74_07780</name>
</gene>
<dbReference type="UniPathway" id="UPA00077">
    <property type="reaction ID" value="UER00155"/>
</dbReference>
<name>A0A2H0LMP9_9BACT</name>
<feature type="domain" description="7,8-dihydro-6-hydroxymethylpterin-pyrophosphokinase" evidence="13">
    <location>
        <begin position="93"/>
        <end position="104"/>
    </location>
</feature>
<evidence type="ECO:0000256" key="6">
    <source>
        <dbReference type="ARBA" id="ARBA00022741"/>
    </source>
</evidence>
<comment type="caution">
    <text evidence="14">The sequence shown here is derived from an EMBL/GenBank/DDBJ whole genome shotgun (WGS) entry which is preliminary data.</text>
</comment>
<dbReference type="GO" id="GO:0016301">
    <property type="term" value="F:kinase activity"/>
    <property type="evidence" value="ECO:0007669"/>
    <property type="project" value="UniProtKB-KW"/>
</dbReference>
<keyword evidence="6" id="KW-0547">Nucleotide-binding</keyword>
<dbReference type="GO" id="GO:0046654">
    <property type="term" value="P:tetrahydrofolate biosynthetic process"/>
    <property type="evidence" value="ECO:0007669"/>
    <property type="project" value="UniProtKB-UniPathway"/>
</dbReference>
<organism evidence="14 15">
    <name type="scientific">Candidatus Abzuiibacterium crystallinum</name>
    <dbReference type="NCBI Taxonomy" id="1974748"/>
    <lineage>
        <taxon>Bacteria</taxon>
        <taxon>Pseudomonadati</taxon>
        <taxon>Candidatus Omnitrophota</taxon>
        <taxon>Candidatus Abzuiibacterium</taxon>
    </lineage>
</organism>
<dbReference type="AlphaFoldDB" id="A0A2H0LMP9"/>
<dbReference type="PANTHER" id="PTHR43071">
    <property type="entry name" value="2-AMINO-4-HYDROXY-6-HYDROXYMETHYLDIHYDROPTERIDINE PYROPHOSPHOKINASE"/>
    <property type="match status" value="1"/>
</dbReference>
<evidence type="ECO:0000313" key="14">
    <source>
        <dbReference type="EMBL" id="PIQ85713.1"/>
    </source>
</evidence>
<evidence type="ECO:0000256" key="7">
    <source>
        <dbReference type="ARBA" id="ARBA00022777"/>
    </source>
</evidence>
<dbReference type="InterPro" id="IPR000550">
    <property type="entry name" value="Hppk"/>
</dbReference>
<evidence type="ECO:0000256" key="5">
    <source>
        <dbReference type="ARBA" id="ARBA00022679"/>
    </source>
</evidence>
<evidence type="ECO:0000256" key="9">
    <source>
        <dbReference type="ARBA" id="ARBA00022909"/>
    </source>
</evidence>
<keyword evidence="7 14" id="KW-0418">Kinase</keyword>
<keyword evidence="9" id="KW-0289">Folate biosynthesis</keyword>
<comment type="pathway">
    <text evidence="1">Cofactor biosynthesis; tetrahydrofolate biosynthesis; 2-amino-4-hydroxy-6-hydroxymethyl-7,8-dihydropteridine diphosphate from 7,8-dihydroneopterin triphosphate: step 4/4.</text>
</comment>
<evidence type="ECO:0000259" key="13">
    <source>
        <dbReference type="PROSITE" id="PS00794"/>
    </source>
</evidence>
<dbReference type="NCBIfam" id="TIGR01498">
    <property type="entry name" value="folK"/>
    <property type="match status" value="1"/>
</dbReference>
<keyword evidence="8" id="KW-0067">ATP-binding</keyword>
<keyword evidence="5" id="KW-0808">Transferase</keyword>
<dbReference type="PANTHER" id="PTHR43071:SF1">
    <property type="entry name" value="2-AMINO-4-HYDROXY-6-HYDROXYMETHYLDIHYDROPTERIDINE PYROPHOSPHOKINASE"/>
    <property type="match status" value="1"/>
</dbReference>
<dbReference type="EMBL" id="PCVY01000063">
    <property type="protein sequence ID" value="PIQ85713.1"/>
    <property type="molecule type" value="Genomic_DNA"/>
</dbReference>
<protein>
    <recommendedName>
        <fullName evidence="4">2-amino-4-hydroxy-6-hydroxymethyldihydropteridine pyrophosphokinase</fullName>
        <ecNumber evidence="3">2.7.6.3</ecNumber>
    </recommendedName>
    <alternativeName>
        <fullName evidence="11">6-hydroxymethyl-7,8-dihydropterin pyrophosphokinase</fullName>
    </alternativeName>
    <alternativeName>
        <fullName evidence="12">7,8-dihydro-6-hydroxymethylpterin-pyrophosphokinase</fullName>
    </alternativeName>
</protein>
<evidence type="ECO:0000256" key="2">
    <source>
        <dbReference type="ARBA" id="ARBA00005810"/>
    </source>
</evidence>
<dbReference type="GO" id="GO:0005524">
    <property type="term" value="F:ATP binding"/>
    <property type="evidence" value="ECO:0007669"/>
    <property type="project" value="UniProtKB-KW"/>
</dbReference>
<proteinExistence type="inferred from homology"/>
<evidence type="ECO:0000256" key="8">
    <source>
        <dbReference type="ARBA" id="ARBA00022840"/>
    </source>
</evidence>
<comment type="similarity">
    <text evidence="2">Belongs to the HPPK family.</text>
</comment>
<dbReference type="SUPFAM" id="SSF55083">
    <property type="entry name" value="6-hydroxymethyl-7,8-dihydropterin pyrophosphokinase, HPPK"/>
    <property type="match status" value="1"/>
</dbReference>
<dbReference type="Proteomes" id="UP000230859">
    <property type="component" value="Unassembled WGS sequence"/>
</dbReference>
<dbReference type="Gene3D" id="3.30.70.560">
    <property type="entry name" value="7,8-Dihydro-6-hydroxymethylpterin-pyrophosphokinase HPPK"/>
    <property type="match status" value="1"/>
</dbReference>
<dbReference type="CDD" id="cd00483">
    <property type="entry name" value="HPPK"/>
    <property type="match status" value="1"/>
</dbReference>
<sequence>MQSTNWHRVFIGVGSNVGDRHAAFRQAKLFLANDANIQAFQTSPIYETNPVGGPPQGKFLNAVWAFQFSGTPQTLLKLLLQIEQTMGRKRTVKDGPRTIDLDILFFDDFVVAEQGLTIPHPRLHERWFVLKPLWDLAADWIHPTLKKSVCELLDECHADC</sequence>
<evidence type="ECO:0000256" key="11">
    <source>
        <dbReference type="ARBA" id="ARBA00029766"/>
    </source>
</evidence>
<dbReference type="InterPro" id="IPR035907">
    <property type="entry name" value="Hppk_sf"/>
</dbReference>
<dbReference type="EC" id="2.7.6.3" evidence="3"/>
<dbReference type="Pfam" id="PF01288">
    <property type="entry name" value="HPPK"/>
    <property type="match status" value="1"/>
</dbReference>
<reference evidence="14 15" key="1">
    <citation type="submission" date="2017-09" db="EMBL/GenBank/DDBJ databases">
        <title>Depth-based differentiation of microbial function through sediment-hosted aquifers and enrichment of novel symbionts in the deep terrestrial subsurface.</title>
        <authorList>
            <person name="Probst A.J."/>
            <person name="Ladd B."/>
            <person name="Jarett J.K."/>
            <person name="Geller-Mcgrath D.E."/>
            <person name="Sieber C.M."/>
            <person name="Emerson J.B."/>
            <person name="Anantharaman K."/>
            <person name="Thomas B.C."/>
            <person name="Malmstrom R."/>
            <person name="Stieglmeier M."/>
            <person name="Klingl A."/>
            <person name="Woyke T."/>
            <person name="Ryan C.M."/>
            <person name="Banfield J.F."/>
        </authorList>
    </citation>
    <scope>NUCLEOTIDE SEQUENCE [LARGE SCALE GENOMIC DNA]</scope>
    <source>
        <strain evidence="14">CG11_big_fil_rev_8_21_14_0_20_45_26</strain>
    </source>
</reference>
<dbReference type="GO" id="GO:0003848">
    <property type="term" value="F:2-amino-4-hydroxy-6-hydroxymethyldihydropteridine diphosphokinase activity"/>
    <property type="evidence" value="ECO:0007669"/>
    <property type="project" value="UniProtKB-EC"/>
</dbReference>
<dbReference type="PROSITE" id="PS00794">
    <property type="entry name" value="HPPK"/>
    <property type="match status" value="1"/>
</dbReference>